<dbReference type="OrthoDB" id="2019943at2759"/>
<dbReference type="InterPro" id="IPR016024">
    <property type="entry name" value="ARM-type_fold"/>
</dbReference>
<dbReference type="Proteomes" id="UP000015453">
    <property type="component" value="Unassembled WGS sequence"/>
</dbReference>
<dbReference type="EMBL" id="AUSU01001721">
    <property type="protein sequence ID" value="EPS70334.1"/>
    <property type="molecule type" value="Genomic_DNA"/>
</dbReference>
<evidence type="ECO:0000313" key="2">
    <source>
        <dbReference type="Proteomes" id="UP000015453"/>
    </source>
</evidence>
<dbReference type="SUPFAM" id="SSF48371">
    <property type="entry name" value="ARM repeat"/>
    <property type="match status" value="2"/>
</dbReference>
<organism evidence="1 2">
    <name type="scientific">Genlisea aurea</name>
    <dbReference type="NCBI Taxonomy" id="192259"/>
    <lineage>
        <taxon>Eukaryota</taxon>
        <taxon>Viridiplantae</taxon>
        <taxon>Streptophyta</taxon>
        <taxon>Embryophyta</taxon>
        <taxon>Tracheophyta</taxon>
        <taxon>Spermatophyta</taxon>
        <taxon>Magnoliopsida</taxon>
        <taxon>eudicotyledons</taxon>
        <taxon>Gunneridae</taxon>
        <taxon>Pentapetalae</taxon>
        <taxon>asterids</taxon>
        <taxon>lamiids</taxon>
        <taxon>Lamiales</taxon>
        <taxon>Lentibulariaceae</taxon>
        <taxon>Genlisea</taxon>
    </lineage>
</organism>
<dbReference type="GO" id="GO:0042138">
    <property type="term" value="P:meiotic DNA double-strand break formation"/>
    <property type="evidence" value="ECO:0007669"/>
    <property type="project" value="InterPro"/>
</dbReference>
<dbReference type="PANTHER" id="PTHR36379">
    <property type="entry name" value="PROTEIN PRD1"/>
    <property type="match status" value="1"/>
</dbReference>
<dbReference type="Gene3D" id="1.25.10.10">
    <property type="entry name" value="Leucine-rich Repeat Variant"/>
    <property type="match status" value="1"/>
</dbReference>
<evidence type="ECO:0000313" key="1">
    <source>
        <dbReference type="EMBL" id="EPS70334.1"/>
    </source>
</evidence>
<comment type="caution">
    <text evidence="1">The sequence shown here is derived from an EMBL/GenBank/DDBJ whole genome shotgun (WGS) entry which is preliminary data.</text>
</comment>
<dbReference type="InterPro" id="IPR044968">
    <property type="entry name" value="PRD1"/>
</dbReference>
<dbReference type="PANTHER" id="PTHR36379:SF1">
    <property type="entry name" value="PUTATIVE RECOMBINATION INITIATION DEFECT 1-RELATED"/>
    <property type="match status" value="1"/>
</dbReference>
<gene>
    <name evidence="1" type="ORF">M569_04422</name>
</gene>
<protein>
    <recommendedName>
        <fullName evidence="3">Protein PRD1</fullName>
    </recommendedName>
</protein>
<keyword evidence="2" id="KW-1185">Reference proteome</keyword>
<sequence>CSQDHRSNLIIATAEGGSICLVCLSNLLTSPRSATVHVSYALSQLSQALFQPQFVRCLQEMHSHFLISPLVAVLSNFDDEAIARQTIELIRRICDGLVETVRKEFVSRVSDLLSCGSLAWSRRQLYMLHCFGVLLDNQDCDAYTSIKNKDALITNLVTGLQLSDDEIRGEIYFILYRLFLLYYTFVDDSATDGILMYCPQLLRMSLNILMKSQSDDVRLNCIAFLVVLTQRGVLQCSSTSNTAGIMNSFFAESFMQISEPEVNGSSLDVLFAEAIKVPLLSSDNQVQTATLDLLFLYLSGIKSSEKKLQVFIEQNIADYVFEVLRLSGSADPIVNSSIQVLDIFSLAEESFRTRLALGFSTLVSVLHNVAAIPFHPMQCQLLKLVLTCVLNSPGLASFSTSEEIGSILAGMLKDNISMLPEAFNLSCSLLVATMKCPSSHGNTSLAATVKDTLVSVISTCMGNAYANTDQILHSLYLLKEAYVYEQTDCFPATSNVGLRPFILEIFTTKVLPWFIKAVDEFEEDSLAMAFLETLNSLLVLNFDSHTKNLADYLVSSSWFSIAFGCLGSFPAVQIKWMIYMNFSSLIDILLGSGCGAPVKDAAHYLPSDPIDMLFLLGQKSNRDPDLLACQKAVLLVLYLSSLYDDRIADDKLALASLEQFILLNCGDFIREASNVVTREMIVNLYGLYRGLAEVSYQIPYSVEAEKKLFELLSEKDWDSLSSKIHLTSLRWLFRQEKLCRSLSDQVLKFCSRGSAVVSCHESSREVNLHVLTELIISGGNFVTFIFVCLLGDLVEEANRNHDIILVLKTCRSMISICPGAADHFCTHSIDAALHNILLFSIFSFPELFTAASQLVFSILKSVQSASLSDSEAWIGMSKKLMDYALSRAASNGWNEEVFTVVGILCLILHHSTAGVLQETSRMIILNPSLASSINSVVSNASSKGPALFDDNEGTITGRELVFVLFLVFFSLSSLRVVVPGIVDLQALLDDDEDVPPLRHVGIRCHVLCKLLHFGPPSVKLISSSCLVELFAWFSNYTDQESPEVKFEDGYLLSVKSVLEGLIFYDDPRVAMNCSKCLSHLLSMEGGRLSISGHGNWLRVMVDELVMYLCTPSVTWRYSSSSFKPALNVAVALLKLSEVPPWMVECFDDSRIGSIIENMNPRCLNAEMVVLFGRLMDVGVVNSAHVADLNKVFQV</sequence>
<dbReference type="AlphaFoldDB" id="S8CSW5"/>
<evidence type="ECO:0008006" key="3">
    <source>
        <dbReference type="Google" id="ProtNLM"/>
    </source>
</evidence>
<dbReference type="InterPro" id="IPR011989">
    <property type="entry name" value="ARM-like"/>
</dbReference>
<feature type="non-terminal residue" evidence="1">
    <location>
        <position position="1"/>
    </location>
</feature>
<name>S8CSW5_9LAMI</name>
<feature type="non-terminal residue" evidence="1">
    <location>
        <position position="1194"/>
    </location>
</feature>
<proteinExistence type="predicted"/>
<accession>S8CSW5</accession>
<reference evidence="1 2" key="1">
    <citation type="journal article" date="2013" name="BMC Genomics">
        <title>The miniature genome of a carnivorous plant Genlisea aurea contains a low number of genes and short non-coding sequences.</title>
        <authorList>
            <person name="Leushkin E.V."/>
            <person name="Sutormin R.A."/>
            <person name="Nabieva E.R."/>
            <person name="Penin A.A."/>
            <person name="Kondrashov A.S."/>
            <person name="Logacheva M.D."/>
        </authorList>
    </citation>
    <scope>NUCLEOTIDE SEQUENCE [LARGE SCALE GENOMIC DNA]</scope>
</reference>